<dbReference type="Gene3D" id="2.60.120.10">
    <property type="entry name" value="Jelly Rolls"/>
    <property type="match status" value="1"/>
</dbReference>
<name>A0ABR0DYX0_ZASCE</name>
<reference evidence="3 4" key="1">
    <citation type="journal article" date="2023" name="G3 (Bethesda)">
        <title>A chromosome-level genome assembly of Zasmidium syzygii isolated from banana leaves.</title>
        <authorList>
            <person name="van Westerhoven A.C."/>
            <person name="Mehrabi R."/>
            <person name="Talebi R."/>
            <person name="Steentjes M.B.F."/>
            <person name="Corcolon B."/>
            <person name="Chong P.A."/>
            <person name="Kema G.H.J."/>
            <person name="Seidl M.F."/>
        </authorList>
    </citation>
    <scope>NUCLEOTIDE SEQUENCE [LARGE SCALE GENOMIC DNA]</scope>
    <source>
        <strain evidence="3 4">P124</strain>
    </source>
</reference>
<evidence type="ECO:0000259" key="2">
    <source>
        <dbReference type="SMART" id="SM00835"/>
    </source>
</evidence>
<feature type="domain" description="Cupin type-1" evidence="2">
    <location>
        <begin position="1"/>
        <end position="101"/>
    </location>
</feature>
<protein>
    <recommendedName>
        <fullName evidence="2">Cupin type-1 domain-containing protein</fullName>
    </recommendedName>
</protein>
<evidence type="ECO:0000256" key="1">
    <source>
        <dbReference type="ARBA" id="ARBA00022723"/>
    </source>
</evidence>
<dbReference type="InterPro" id="IPR014710">
    <property type="entry name" value="RmlC-like_jellyroll"/>
</dbReference>
<comment type="caution">
    <text evidence="3">The sequence shown here is derived from an EMBL/GenBank/DDBJ whole genome shotgun (WGS) entry which is preliminary data.</text>
</comment>
<dbReference type="SMART" id="SM00835">
    <property type="entry name" value="Cupin_1"/>
    <property type="match status" value="1"/>
</dbReference>
<dbReference type="EMBL" id="JAXOVC010000014">
    <property type="protein sequence ID" value="KAK4494370.1"/>
    <property type="molecule type" value="Genomic_DNA"/>
</dbReference>
<accession>A0ABR0DYX0</accession>
<evidence type="ECO:0000313" key="3">
    <source>
        <dbReference type="EMBL" id="KAK4494370.1"/>
    </source>
</evidence>
<keyword evidence="4" id="KW-1185">Reference proteome</keyword>
<proteinExistence type="predicted"/>
<dbReference type="PANTHER" id="PTHR35848">
    <property type="entry name" value="OXALATE-BINDING PROTEIN"/>
    <property type="match status" value="1"/>
</dbReference>
<sequence length="127" mass="14355">MRELHWHTTSDEWDYILAGQGRLTVYVAPSSSQTFNFQAGDTGYVPVVDAHYLENTGDTDLVYLEVLQAPFYNDISVAQWLGLTPRQVVKDHLGFSDDTLDRLPKIKPYILPGNTNLTTTNFTSETE</sequence>
<dbReference type="Proteomes" id="UP001305779">
    <property type="component" value="Unassembled WGS sequence"/>
</dbReference>
<keyword evidence="1" id="KW-0479">Metal-binding</keyword>
<gene>
    <name evidence="3" type="ORF">PRZ48_014668</name>
</gene>
<dbReference type="InterPro" id="IPR051610">
    <property type="entry name" value="GPI/OXD"/>
</dbReference>
<dbReference type="InterPro" id="IPR011051">
    <property type="entry name" value="RmlC_Cupin_sf"/>
</dbReference>
<organism evidence="3 4">
    <name type="scientific">Zasmidium cellare</name>
    <name type="common">Wine cellar mold</name>
    <name type="synonym">Racodium cellare</name>
    <dbReference type="NCBI Taxonomy" id="395010"/>
    <lineage>
        <taxon>Eukaryota</taxon>
        <taxon>Fungi</taxon>
        <taxon>Dikarya</taxon>
        <taxon>Ascomycota</taxon>
        <taxon>Pezizomycotina</taxon>
        <taxon>Dothideomycetes</taxon>
        <taxon>Dothideomycetidae</taxon>
        <taxon>Mycosphaerellales</taxon>
        <taxon>Mycosphaerellaceae</taxon>
        <taxon>Zasmidium</taxon>
    </lineage>
</organism>
<evidence type="ECO:0000313" key="4">
    <source>
        <dbReference type="Proteomes" id="UP001305779"/>
    </source>
</evidence>
<dbReference type="InterPro" id="IPR006045">
    <property type="entry name" value="Cupin_1"/>
</dbReference>
<dbReference type="Pfam" id="PF00190">
    <property type="entry name" value="Cupin_1"/>
    <property type="match status" value="1"/>
</dbReference>
<dbReference type="SUPFAM" id="SSF51182">
    <property type="entry name" value="RmlC-like cupins"/>
    <property type="match status" value="1"/>
</dbReference>
<dbReference type="PANTHER" id="PTHR35848:SF9">
    <property type="entry name" value="SLL1358 PROTEIN"/>
    <property type="match status" value="1"/>
</dbReference>